<proteinExistence type="predicted"/>
<sequence length="152" mass="17506">MGMRSKISLPFMVLLVFFFSCKKETNISMLESWKREILATEKAFSELSEKEGVAKAFETYCANDVVMMRNNKLVKGKDGLKAYFSHQTSSSNFKLSWKPDFVDVSSSGDLGYTYGKYQLTYKDSTGAQVQNTGIFHTVWKRQPDQSWKFVWD</sequence>
<dbReference type="Gene3D" id="3.10.450.50">
    <property type="match status" value="1"/>
</dbReference>
<dbReference type="SUPFAM" id="SSF54427">
    <property type="entry name" value="NTF2-like"/>
    <property type="match status" value="1"/>
</dbReference>
<dbReference type="EMBL" id="QXFI01000005">
    <property type="protein sequence ID" value="RIV47560.1"/>
    <property type="molecule type" value="Genomic_DNA"/>
</dbReference>
<evidence type="ECO:0000313" key="4">
    <source>
        <dbReference type="Proteomes" id="UP000266691"/>
    </source>
</evidence>
<evidence type="ECO:0000313" key="3">
    <source>
        <dbReference type="EMBL" id="TXK01651.1"/>
    </source>
</evidence>
<dbReference type="Proteomes" id="UP000266691">
    <property type="component" value="Unassembled WGS sequence"/>
</dbReference>
<keyword evidence="5" id="KW-1185">Reference proteome</keyword>
<feature type="domain" description="DUF4440" evidence="1">
    <location>
        <begin position="50"/>
        <end position="148"/>
    </location>
</feature>
<comment type="caution">
    <text evidence="2">The sequence shown here is derived from an EMBL/GenBank/DDBJ whole genome shotgun (WGS) entry which is preliminary data.</text>
</comment>
<organism evidence="2 4">
    <name type="scientific">Flagellimonas pelagia</name>
    <dbReference type="NCBI Taxonomy" id="2306998"/>
    <lineage>
        <taxon>Bacteria</taxon>
        <taxon>Pseudomonadati</taxon>
        <taxon>Bacteroidota</taxon>
        <taxon>Flavobacteriia</taxon>
        <taxon>Flavobacteriales</taxon>
        <taxon>Flavobacteriaceae</taxon>
        <taxon>Flagellimonas</taxon>
    </lineage>
</organism>
<dbReference type="Pfam" id="PF14534">
    <property type="entry name" value="DUF4440"/>
    <property type="match status" value="1"/>
</dbReference>
<dbReference type="InterPro" id="IPR032710">
    <property type="entry name" value="NTF2-like_dom_sf"/>
</dbReference>
<gene>
    <name evidence="2" type="ORF">D2V05_00225</name>
    <name evidence="3" type="ORF">FQ017_00220</name>
</gene>
<dbReference type="EMBL" id="VNWK01000005">
    <property type="protein sequence ID" value="TXK01651.1"/>
    <property type="molecule type" value="Genomic_DNA"/>
</dbReference>
<reference evidence="2 4" key="1">
    <citation type="submission" date="2018-08" db="EMBL/GenBank/DDBJ databases">
        <title>Proposal of Muricauda 72 sp.nov. and Muricauda NH166 sp.nov., isolated from seawater.</title>
        <authorList>
            <person name="Cheng H."/>
            <person name="Wu Y.-H."/>
            <person name="Guo L.-L."/>
            <person name="Xu X.-W."/>
        </authorList>
    </citation>
    <scope>NUCLEOTIDE SEQUENCE [LARGE SCALE GENOMIC DNA]</scope>
    <source>
        <strain evidence="2 4">72</strain>
    </source>
</reference>
<protein>
    <submittedName>
        <fullName evidence="2">Nuclear transport factor 2 family protein</fullName>
    </submittedName>
</protein>
<name>A0A3A1NM99_9FLAO</name>
<evidence type="ECO:0000259" key="1">
    <source>
        <dbReference type="Pfam" id="PF14534"/>
    </source>
</evidence>
<dbReference type="AlphaFoldDB" id="A0A3A1NM99"/>
<evidence type="ECO:0000313" key="2">
    <source>
        <dbReference type="EMBL" id="RIV47560.1"/>
    </source>
</evidence>
<accession>A0A3A1NM99</accession>
<dbReference type="Proteomes" id="UP000321621">
    <property type="component" value="Unassembled WGS sequence"/>
</dbReference>
<dbReference type="PROSITE" id="PS51257">
    <property type="entry name" value="PROKAR_LIPOPROTEIN"/>
    <property type="match status" value="1"/>
</dbReference>
<evidence type="ECO:0000313" key="5">
    <source>
        <dbReference type="Proteomes" id="UP000321621"/>
    </source>
</evidence>
<reference evidence="3 5" key="2">
    <citation type="submission" date="2019-07" db="EMBL/GenBank/DDBJ databases">
        <title>Draft genome of two Muricauda strains isolated from deep sea.</title>
        <authorList>
            <person name="Sun C."/>
        </authorList>
    </citation>
    <scope>NUCLEOTIDE SEQUENCE [LARGE SCALE GENOMIC DNA]</scope>
    <source>
        <strain evidence="3 5">72</strain>
    </source>
</reference>
<dbReference type="OrthoDB" id="1119084at2"/>
<dbReference type="InterPro" id="IPR027843">
    <property type="entry name" value="DUF4440"/>
</dbReference>